<feature type="region of interest" description="Disordered" evidence="11">
    <location>
        <begin position="378"/>
        <end position="480"/>
    </location>
</feature>
<dbReference type="AlphaFoldDB" id="A0A8H6TE27"/>
<dbReference type="Pfam" id="PF04056">
    <property type="entry name" value="Ssl1"/>
    <property type="match status" value="1"/>
</dbReference>
<evidence type="ECO:0000256" key="1">
    <source>
        <dbReference type="ARBA" id="ARBA00004123"/>
    </source>
</evidence>
<name>A0A8H6TE27_9AGAR</name>
<evidence type="ECO:0000313" key="13">
    <source>
        <dbReference type="EMBL" id="KAF7315589.1"/>
    </source>
</evidence>
<accession>A0A8H6TE27</accession>
<comment type="caution">
    <text evidence="13">The sequence shown here is derived from an EMBL/GenBank/DDBJ whole genome shotgun (WGS) entry which is preliminary data.</text>
</comment>
<dbReference type="GO" id="GO:0006351">
    <property type="term" value="P:DNA-templated transcription"/>
    <property type="evidence" value="ECO:0007669"/>
    <property type="project" value="InterPro"/>
</dbReference>
<keyword evidence="8" id="KW-0804">Transcription</keyword>
<gene>
    <name evidence="13" type="ORF">MIND_00074300</name>
</gene>
<dbReference type="GO" id="GO:0005675">
    <property type="term" value="C:transcription factor TFIIH holo complex"/>
    <property type="evidence" value="ECO:0007669"/>
    <property type="project" value="TreeGrafter"/>
</dbReference>
<dbReference type="PANTHER" id="PTHR12695">
    <property type="entry name" value="GENERAL TRANSCRIPTION FACTOR IIH SUBUNIT 2"/>
    <property type="match status" value="1"/>
</dbReference>
<dbReference type="GO" id="GO:0006289">
    <property type="term" value="P:nucleotide-excision repair"/>
    <property type="evidence" value="ECO:0007669"/>
    <property type="project" value="InterPro"/>
</dbReference>
<keyword evidence="14" id="KW-1185">Reference proteome</keyword>
<dbReference type="Gene3D" id="3.40.50.410">
    <property type="entry name" value="von Willebrand factor, type A domain"/>
    <property type="match status" value="1"/>
</dbReference>
<dbReference type="PROSITE" id="PS50234">
    <property type="entry name" value="VWFA"/>
    <property type="match status" value="1"/>
</dbReference>
<evidence type="ECO:0000256" key="4">
    <source>
        <dbReference type="ARBA" id="ARBA00022763"/>
    </source>
</evidence>
<dbReference type="PANTHER" id="PTHR12695:SF2">
    <property type="entry name" value="GENERAL TRANSCRIPTION FACTOR IIH SUBUNIT 2-RELATED"/>
    <property type="match status" value="1"/>
</dbReference>
<keyword evidence="10" id="KW-0539">Nucleus</keyword>
<evidence type="ECO:0000256" key="11">
    <source>
        <dbReference type="SAM" id="MobiDB-lite"/>
    </source>
</evidence>
<dbReference type="GO" id="GO:0008270">
    <property type="term" value="F:zinc ion binding"/>
    <property type="evidence" value="ECO:0007669"/>
    <property type="project" value="UniProtKB-KW"/>
</dbReference>
<dbReference type="FunFam" id="3.40.50.410:FF:000015">
    <property type="entry name" value="General transcription factor IIH subunit 2"/>
    <property type="match status" value="1"/>
</dbReference>
<dbReference type="InterPro" id="IPR012170">
    <property type="entry name" value="TFIIH_SSL1/p44"/>
</dbReference>
<keyword evidence="5" id="KW-0863">Zinc-finger</keyword>
<comment type="subcellular location">
    <subcellularLocation>
        <location evidence="1">Nucleus</location>
    </subcellularLocation>
</comment>
<evidence type="ECO:0000256" key="2">
    <source>
        <dbReference type="ARBA" id="ARBA00006092"/>
    </source>
</evidence>
<evidence type="ECO:0000259" key="12">
    <source>
        <dbReference type="PROSITE" id="PS50234"/>
    </source>
</evidence>
<keyword evidence="9" id="KW-0234">DNA repair</keyword>
<reference evidence="13" key="1">
    <citation type="submission" date="2020-05" db="EMBL/GenBank/DDBJ databases">
        <title>Mycena genomes resolve the evolution of fungal bioluminescence.</title>
        <authorList>
            <person name="Tsai I.J."/>
        </authorList>
    </citation>
    <scope>NUCLEOTIDE SEQUENCE</scope>
    <source>
        <strain evidence="13">171206Taipei</strain>
    </source>
</reference>
<dbReference type="InterPro" id="IPR002035">
    <property type="entry name" value="VWF_A"/>
</dbReference>
<evidence type="ECO:0000313" key="14">
    <source>
        <dbReference type="Proteomes" id="UP000636479"/>
    </source>
</evidence>
<feature type="region of interest" description="Disordered" evidence="11">
    <location>
        <begin position="496"/>
        <end position="576"/>
    </location>
</feature>
<dbReference type="RefSeq" id="XP_037225612.1">
    <property type="nucleotide sequence ID" value="XM_037357702.1"/>
</dbReference>
<dbReference type="SMART" id="SM00327">
    <property type="entry name" value="VWA"/>
    <property type="match status" value="1"/>
</dbReference>
<dbReference type="GO" id="GO:0000439">
    <property type="term" value="C:transcription factor TFIIH core complex"/>
    <property type="evidence" value="ECO:0007669"/>
    <property type="project" value="InterPro"/>
</dbReference>
<evidence type="ECO:0000256" key="7">
    <source>
        <dbReference type="ARBA" id="ARBA00023015"/>
    </source>
</evidence>
<keyword evidence="6" id="KW-0862">Zinc</keyword>
<evidence type="ECO:0000256" key="5">
    <source>
        <dbReference type="ARBA" id="ARBA00022771"/>
    </source>
</evidence>
<dbReference type="Proteomes" id="UP000636479">
    <property type="component" value="Unassembled WGS sequence"/>
</dbReference>
<organism evidence="13 14">
    <name type="scientific">Mycena indigotica</name>
    <dbReference type="NCBI Taxonomy" id="2126181"/>
    <lineage>
        <taxon>Eukaryota</taxon>
        <taxon>Fungi</taxon>
        <taxon>Dikarya</taxon>
        <taxon>Basidiomycota</taxon>
        <taxon>Agaricomycotina</taxon>
        <taxon>Agaricomycetes</taxon>
        <taxon>Agaricomycetidae</taxon>
        <taxon>Agaricales</taxon>
        <taxon>Marasmiineae</taxon>
        <taxon>Mycenaceae</taxon>
        <taxon>Mycena</taxon>
    </lineage>
</organism>
<proteinExistence type="inferred from homology"/>
<dbReference type="InterPro" id="IPR036465">
    <property type="entry name" value="vWFA_dom_sf"/>
</dbReference>
<feature type="compositionally biased region" description="Acidic residues" evidence="11">
    <location>
        <begin position="9"/>
        <end position="20"/>
    </location>
</feature>
<keyword evidence="4" id="KW-0227">DNA damage</keyword>
<feature type="compositionally biased region" description="Basic residues" evidence="11">
    <location>
        <begin position="26"/>
        <end position="38"/>
    </location>
</feature>
<feature type="compositionally biased region" description="Basic and acidic residues" evidence="11">
    <location>
        <begin position="508"/>
        <end position="517"/>
    </location>
</feature>
<dbReference type="OrthoDB" id="284275at2759"/>
<keyword evidence="3" id="KW-0479">Metal-binding</keyword>
<dbReference type="GeneID" id="59340218"/>
<evidence type="ECO:0000256" key="6">
    <source>
        <dbReference type="ARBA" id="ARBA00022833"/>
    </source>
</evidence>
<comment type="similarity">
    <text evidence="2">Belongs to the GTF2H2 family.</text>
</comment>
<keyword evidence="7" id="KW-0805">Transcription regulation</keyword>
<dbReference type="CDD" id="cd01453">
    <property type="entry name" value="vWA_transcription_factor_IIH_type"/>
    <property type="match status" value="1"/>
</dbReference>
<feature type="region of interest" description="Disordered" evidence="11">
    <location>
        <begin position="1"/>
        <end position="40"/>
    </location>
</feature>
<dbReference type="InterPro" id="IPR007198">
    <property type="entry name" value="Ssl1-like"/>
</dbReference>
<evidence type="ECO:0000256" key="10">
    <source>
        <dbReference type="ARBA" id="ARBA00023242"/>
    </source>
</evidence>
<feature type="domain" description="VWFA" evidence="12">
    <location>
        <begin position="96"/>
        <end position="247"/>
    </location>
</feature>
<dbReference type="GO" id="GO:0006357">
    <property type="term" value="P:regulation of transcription by RNA polymerase II"/>
    <property type="evidence" value="ECO:0007669"/>
    <property type="project" value="TreeGrafter"/>
</dbReference>
<evidence type="ECO:0000256" key="9">
    <source>
        <dbReference type="ARBA" id="ARBA00023204"/>
    </source>
</evidence>
<dbReference type="SUPFAM" id="SSF53300">
    <property type="entry name" value="vWA-like"/>
    <property type="match status" value="1"/>
</dbReference>
<feature type="compositionally biased region" description="Polar residues" evidence="11">
    <location>
        <begin position="445"/>
        <end position="471"/>
    </location>
</feature>
<evidence type="ECO:0000256" key="3">
    <source>
        <dbReference type="ARBA" id="ARBA00022723"/>
    </source>
</evidence>
<feature type="compositionally biased region" description="Polar residues" evidence="11">
    <location>
        <begin position="529"/>
        <end position="542"/>
    </location>
</feature>
<sequence>MPPRRDAEYMEVDSDSDGDMEDGRKGKGKAKRKDKGKGKATDAAYTWEAAYTRSWDTVQEDEAGSLQAAVEDWMARGRRRRLLAPAAPVRRTIIRHLVILLDLSASMLDRDMRPTRFDLSLQYAREFIVEWFDQNPLGQIGVVGMRSGIGERVGELSGNPQDVLKAIADRHRLEPAGEPSLQNAIELAKSSMSHLPTHSSREIVIIFGSLTTCDPGNIHDTLDACVTGKIRISVVALAAEMKICRELCDKTGGQFGVAMNEGHFKDLLFELIPPPAQRAMGARTGTTNPAADLMMMGFPTRLPDASPPSLCVCHSELRSEGFLCPRCLSKVCDVPTDCDICDLMIVSSPHLARSYHHLFPVKPYKAVLTMAEASKSMGCDGPTQSDKENMVANDIPTRPMPLRKKARTASPCPSPRPPPFESDEIPVPSSQSDEDELMPIASALKNEQSRPSTPLQPHTPSRTGSMLSEPQTPVALSPGKKTAQIIAEIKARVQANAAAEETDDEEDQPLRELRELSDSSDDEELGEVNSRTVLNAGPSTASPIAPRYSLRDRNAKRVASSSRKTPTPPPPPKKVDPFAALLKEKRNAERLGTDNQAFLRAEEIVRVGSPLTDMADDDENWADEAAALAAVKAFADSSDGFDEGAVDLSINYQDQRRLLGDKAGKEVAQILGNDRARREAAKGKQRVIGVPLWESSDESMEVDSVSFSLWREDINASPVLNLLRSCFESADHYYRASMLLNSGVLGRMNLNHSSDVVSCLLQHALSSSPLGPAAFNALSSIWNHPSTSASTVPFDTVLLALHRVGAKPEVFAAMGWETTNLCKRDNAALAQRNEILFRLVRLVNLSAQSTLPPSEDIPDVASVLLVVAMDPSIRFELRRDIMVVIGLLCRRLGPEDTIPPSEAVLGRKILGFAATLQSHNQSHLLALVADGSERGRRIARWVSHALLTSTLEPEYSGLPPLTAIYGILFGERKSIFQLNDETDYVELVTQVSLLAHALSNVDGYVKQEMQEAPPSPSKVNGDKPETILSRIRLVIETIHGSIIDTRAARLDRSRAKAALKQLSMRIHYQHEVALRSARGARMGRPGIKHYFAKNS</sequence>
<dbReference type="NCBIfam" id="TIGR00622">
    <property type="entry name" value="ssl1"/>
    <property type="match status" value="1"/>
</dbReference>
<dbReference type="EMBL" id="JACAZF010000001">
    <property type="protein sequence ID" value="KAF7315589.1"/>
    <property type="molecule type" value="Genomic_DNA"/>
</dbReference>
<protein>
    <submittedName>
        <fullName evidence="13">VWFA domain-containing protein</fullName>
    </submittedName>
</protein>
<evidence type="ECO:0000256" key="8">
    <source>
        <dbReference type="ARBA" id="ARBA00023163"/>
    </source>
</evidence>